<gene>
    <name evidence="2" type="ORF">KHA97_12660</name>
</gene>
<keyword evidence="3" id="KW-1185">Reference proteome</keyword>
<keyword evidence="1" id="KW-0175">Coiled coil</keyword>
<feature type="coiled-coil region" evidence="1">
    <location>
        <begin position="2"/>
        <end position="29"/>
    </location>
</feature>
<comment type="caution">
    <text evidence="2">The sequence shown here is derived from an EMBL/GenBank/DDBJ whole genome shotgun (WGS) entry which is preliminary data.</text>
</comment>
<organism evidence="2 3">
    <name type="scientific">Lederbergia citri</name>
    <dbReference type="NCBI Taxonomy" id="2833580"/>
    <lineage>
        <taxon>Bacteria</taxon>
        <taxon>Bacillati</taxon>
        <taxon>Bacillota</taxon>
        <taxon>Bacilli</taxon>
        <taxon>Bacillales</taxon>
        <taxon>Bacillaceae</taxon>
        <taxon>Lederbergia</taxon>
    </lineage>
</organism>
<reference evidence="2 3" key="1">
    <citation type="submission" date="2021-05" db="EMBL/GenBank/DDBJ databases">
        <title>Novel Bacillus species.</title>
        <authorList>
            <person name="Liu G."/>
        </authorList>
    </citation>
    <scope>NUCLEOTIDE SEQUENCE [LARGE SCALE GENOMIC DNA]</scope>
    <source>
        <strain evidence="3">FJAT-49780</strain>
    </source>
</reference>
<dbReference type="InterPro" id="IPR035218">
    <property type="entry name" value="DUF5327"/>
</dbReference>
<proteinExistence type="predicted"/>
<evidence type="ECO:0000313" key="2">
    <source>
        <dbReference type="EMBL" id="MBS4195912.1"/>
    </source>
</evidence>
<accession>A0A942TG40</accession>
<protein>
    <submittedName>
        <fullName evidence="2">YwdI family protein</fullName>
    </submittedName>
</protein>
<dbReference type="RefSeq" id="WP_213125088.1">
    <property type="nucleotide sequence ID" value="NZ_JAGYPG010000002.1"/>
</dbReference>
<evidence type="ECO:0000313" key="3">
    <source>
        <dbReference type="Proteomes" id="UP000681414"/>
    </source>
</evidence>
<evidence type="ECO:0000256" key="1">
    <source>
        <dbReference type="SAM" id="Coils"/>
    </source>
</evidence>
<dbReference type="EMBL" id="JAGYPG010000002">
    <property type="protein sequence ID" value="MBS4195912.1"/>
    <property type="molecule type" value="Genomic_DNA"/>
</dbReference>
<dbReference type="Pfam" id="PF17261">
    <property type="entry name" value="DUF5327"/>
    <property type="match status" value="1"/>
</dbReference>
<sequence length="87" mass="9796">MNISYKTLLEKMEIEIKKAREANGEQELKGHLYAVKALAELALEGEDSRGYSPQKSIPPEKVQTISIPRQERVKMDDGANGDSLFDF</sequence>
<dbReference type="AlphaFoldDB" id="A0A942TG40"/>
<name>A0A942TG40_9BACI</name>
<dbReference type="Proteomes" id="UP000681414">
    <property type="component" value="Unassembled WGS sequence"/>
</dbReference>